<feature type="transmembrane region" description="Helical" evidence="1">
    <location>
        <begin position="208"/>
        <end position="231"/>
    </location>
</feature>
<name>A0A2Z6QZ44_9GLOM</name>
<organism evidence="2 4">
    <name type="scientific">Rhizophagus clarus</name>
    <dbReference type="NCBI Taxonomy" id="94130"/>
    <lineage>
        <taxon>Eukaryota</taxon>
        <taxon>Fungi</taxon>
        <taxon>Fungi incertae sedis</taxon>
        <taxon>Mucoromycota</taxon>
        <taxon>Glomeromycotina</taxon>
        <taxon>Glomeromycetes</taxon>
        <taxon>Glomerales</taxon>
        <taxon>Glomeraceae</taxon>
        <taxon>Rhizophagus</taxon>
    </lineage>
</organism>
<reference evidence="3" key="2">
    <citation type="submission" date="2019-10" db="EMBL/GenBank/DDBJ databases">
        <title>Conservation and host-specific expression of non-tandemly repeated heterogenous ribosome RNA gene in arbuscular mycorrhizal fungi.</title>
        <authorList>
            <person name="Maeda T."/>
            <person name="Kobayashi Y."/>
            <person name="Nakagawa T."/>
            <person name="Ezawa T."/>
            <person name="Yamaguchi K."/>
            <person name="Bino T."/>
            <person name="Nishimoto Y."/>
            <person name="Shigenobu S."/>
            <person name="Kawaguchi M."/>
        </authorList>
    </citation>
    <scope>NUCLEOTIDE SEQUENCE</scope>
    <source>
        <strain evidence="3">HR1</strain>
    </source>
</reference>
<dbReference type="AlphaFoldDB" id="A0A2Z6QZ44"/>
<accession>A0A2Z6QZ44</accession>
<dbReference type="Proteomes" id="UP000247702">
    <property type="component" value="Unassembled WGS sequence"/>
</dbReference>
<feature type="transmembrane region" description="Helical" evidence="1">
    <location>
        <begin position="91"/>
        <end position="109"/>
    </location>
</feature>
<reference evidence="2 4" key="1">
    <citation type="submission" date="2017-11" db="EMBL/GenBank/DDBJ databases">
        <title>The genome of Rhizophagus clarus HR1 reveals common genetic basis of auxotrophy among arbuscular mycorrhizal fungi.</title>
        <authorList>
            <person name="Kobayashi Y."/>
        </authorList>
    </citation>
    <scope>NUCLEOTIDE SEQUENCE [LARGE SCALE GENOMIC DNA]</scope>
    <source>
        <strain evidence="2 4">HR1</strain>
    </source>
</reference>
<evidence type="ECO:0000313" key="4">
    <source>
        <dbReference type="Proteomes" id="UP000247702"/>
    </source>
</evidence>
<dbReference type="GO" id="GO:0005794">
    <property type="term" value="C:Golgi apparatus"/>
    <property type="evidence" value="ECO:0007669"/>
    <property type="project" value="TreeGrafter"/>
</dbReference>
<dbReference type="InterPro" id="IPR040410">
    <property type="entry name" value="UPF0658_Golgi"/>
</dbReference>
<feature type="transmembrane region" description="Helical" evidence="1">
    <location>
        <begin position="251"/>
        <end position="270"/>
    </location>
</feature>
<gene>
    <name evidence="3" type="ORF">RCL2_000306400</name>
    <name evidence="2" type="ORF">RclHR1_02530002</name>
</gene>
<keyword evidence="4" id="KW-1185">Reference proteome</keyword>
<evidence type="ECO:0000313" key="2">
    <source>
        <dbReference type="EMBL" id="GBB95407.1"/>
    </source>
</evidence>
<feature type="transmembrane region" description="Helical" evidence="1">
    <location>
        <begin position="311"/>
        <end position="335"/>
    </location>
</feature>
<protein>
    <submittedName>
        <fullName evidence="2">Uncharacterized protein</fullName>
    </submittedName>
</protein>
<dbReference type="EMBL" id="BLAL01000017">
    <property type="protein sequence ID" value="GES75643.1"/>
    <property type="molecule type" value="Genomic_DNA"/>
</dbReference>
<sequence length="379" mass="44306">MKITEENKVRLIDYISVERIKQSLIRRHERFTESKWTRYFIITSVIQAVFAIVFISRMLVRNSKAANQFKNKSQFITDECSNISWDRIQNIIGENIVFLIFNIFQFWFCQNAIYNQNTIQIINIAIINYLCALFAIVQIVEIDIWTKKANVCLPGFNYRPIIAAYEIPLIVILVICATLQVFFTWKLYQQFGWNIYKKIGADLRMQKIYRTMLIFVMLLKIDLFFMNYLAIESCIVTSPGRSNLNIKPGLYYFHICITIIIVFLQLLVWHSLRTESSFGMKVFIGAWIVCIADFIILLVESIKPSSEESWYFFTCFIVVGIVMGLITLLWSIFLLRNFGKGLKPHLSRQNHLENLPMQQPADPSTSQHIGPPARWAIDD</sequence>
<keyword evidence="1" id="KW-0812">Transmembrane</keyword>
<keyword evidence="1" id="KW-1133">Transmembrane helix</keyword>
<comment type="caution">
    <text evidence="2">The sequence shown here is derived from an EMBL/GenBank/DDBJ whole genome shotgun (WGS) entry which is preliminary data.</text>
</comment>
<proteinExistence type="predicted"/>
<feature type="transmembrane region" description="Helical" evidence="1">
    <location>
        <begin position="36"/>
        <end position="60"/>
    </location>
</feature>
<feature type="transmembrane region" description="Helical" evidence="1">
    <location>
        <begin position="282"/>
        <end position="299"/>
    </location>
</feature>
<feature type="transmembrane region" description="Helical" evidence="1">
    <location>
        <begin position="162"/>
        <end position="188"/>
    </location>
</feature>
<dbReference type="OrthoDB" id="2448307at2759"/>
<dbReference type="PANTHER" id="PTHR34391">
    <property type="entry name" value="UPF0658 GOLGI APPARATUS MEMBRANE PROTEIN C1952.10C-RELATED"/>
    <property type="match status" value="1"/>
</dbReference>
<feature type="transmembrane region" description="Helical" evidence="1">
    <location>
        <begin position="121"/>
        <end position="142"/>
    </location>
</feature>
<evidence type="ECO:0000256" key="1">
    <source>
        <dbReference type="SAM" id="Phobius"/>
    </source>
</evidence>
<dbReference type="EMBL" id="BEXD01001702">
    <property type="protein sequence ID" value="GBB95407.1"/>
    <property type="molecule type" value="Genomic_DNA"/>
</dbReference>
<dbReference type="STRING" id="94130.A0A2Z6QZ44"/>
<keyword evidence="1" id="KW-0472">Membrane</keyword>
<evidence type="ECO:0000313" key="3">
    <source>
        <dbReference type="EMBL" id="GES75643.1"/>
    </source>
</evidence>
<dbReference type="PANTHER" id="PTHR34391:SF1">
    <property type="entry name" value="UPF0658 GOLGI APPARATUS MEMBRANE PROTEIN C1952.10C-RELATED"/>
    <property type="match status" value="1"/>
</dbReference>
<dbReference type="Proteomes" id="UP000615446">
    <property type="component" value="Unassembled WGS sequence"/>
</dbReference>